<dbReference type="AlphaFoldDB" id="A0A830FEN7"/>
<evidence type="ECO:0000313" key="3">
    <source>
        <dbReference type="Proteomes" id="UP000607197"/>
    </source>
</evidence>
<reference evidence="2" key="1">
    <citation type="journal article" date="2014" name="Int. J. Syst. Evol. Microbiol.">
        <title>Complete genome sequence of Corynebacterium casei LMG S-19264T (=DSM 44701T), isolated from a smear-ripened cheese.</title>
        <authorList>
            <consortium name="US DOE Joint Genome Institute (JGI-PGF)"/>
            <person name="Walter F."/>
            <person name="Albersmeier A."/>
            <person name="Kalinowski J."/>
            <person name="Ruckert C."/>
        </authorList>
    </citation>
    <scope>NUCLEOTIDE SEQUENCE</scope>
    <source>
        <strain evidence="2">JCM 19596</strain>
    </source>
</reference>
<accession>A0A830FEN7</accession>
<name>A0A830FEN7_9EURY</name>
<dbReference type="Pfam" id="PF05239">
    <property type="entry name" value="PRC"/>
    <property type="match status" value="1"/>
</dbReference>
<evidence type="ECO:0000259" key="1">
    <source>
        <dbReference type="Pfam" id="PF05239"/>
    </source>
</evidence>
<dbReference type="SUPFAM" id="SSF50346">
    <property type="entry name" value="PRC-barrel domain"/>
    <property type="match status" value="1"/>
</dbReference>
<gene>
    <name evidence="2" type="ORF">GCM10009039_02550</name>
</gene>
<reference evidence="2" key="2">
    <citation type="submission" date="2020-09" db="EMBL/GenBank/DDBJ databases">
        <authorList>
            <person name="Sun Q."/>
            <person name="Ohkuma M."/>
        </authorList>
    </citation>
    <scope>NUCLEOTIDE SEQUENCE</scope>
    <source>
        <strain evidence="2">JCM 19596</strain>
    </source>
</reference>
<sequence>MVARQVTSDMADILAENLSGKAVMGSDGTELGILYNITMDLKTGTLHDLLVEPNEEDTVKLNFPRDDDGLYHIPVGNVQAVKDYIVVSR</sequence>
<feature type="domain" description="PRC-barrel" evidence="1">
    <location>
        <begin position="13"/>
        <end position="87"/>
    </location>
</feature>
<dbReference type="InterPro" id="IPR027275">
    <property type="entry name" value="PRC-brl_dom"/>
</dbReference>
<protein>
    <submittedName>
        <fullName evidence="2">Photosystem reaction center subunit H</fullName>
    </submittedName>
</protein>
<organism evidence="2 3">
    <name type="scientific">Halocalculus aciditolerans</name>
    <dbReference type="NCBI Taxonomy" id="1383812"/>
    <lineage>
        <taxon>Archaea</taxon>
        <taxon>Methanobacteriati</taxon>
        <taxon>Methanobacteriota</taxon>
        <taxon>Stenosarchaea group</taxon>
        <taxon>Halobacteria</taxon>
        <taxon>Halobacteriales</taxon>
        <taxon>Halobacteriaceae</taxon>
        <taxon>Halocalculus</taxon>
    </lineage>
</organism>
<dbReference type="PANTHER" id="PTHR38137:SF2">
    <property type="entry name" value="PRC-BARREL DOMAIN-CONTAINING PROTEIN"/>
    <property type="match status" value="1"/>
</dbReference>
<dbReference type="EMBL" id="BMPG01000001">
    <property type="protein sequence ID" value="GGL47803.1"/>
    <property type="molecule type" value="Genomic_DNA"/>
</dbReference>
<evidence type="ECO:0000313" key="2">
    <source>
        <dbReference type="EMBL" id="GGL47803.1"/>
    </source>
</evidence>
<keyword evidence="3" id="KW-1185">Reference proteome</keyword>
<dbReference type="Gene3D" id="2.30.30.240">
    <property type="entry name" value="PRC-barrel domain"/>
    <property type="match status" value="1"/>
</dbReference>
<dbReference type="PANTHER" id="PTHR38137">
    <property type="entry name" value="PRC-BARREL DOMAIN PROTEIN"/>
    <property type="match status" value="1"/>
</dbReference>
<proteinExistence type="predicted"/>
<dbReference type="Proteomes" id="UP000607197">
    <property type="component" value="Unassembled WGS sequence"/>
</dbReference>
<comment type="caution">
    <text evidence="2">The sequence shown here is derived from an EMBL/GenBank/DDBJ whole genome shotgun (WGS) entry which is preliminary data.</text>
</comment>
<dbReference type="InterPro" id="IPR011033">
    <property type="entry name" value="PRC_barrel-like_sf"/>
</dbReference>